<dbReference type="PRINTS" id="PR00081">
    <property type="entry name" value="GDHRDH"/>
</dbReference>
<dbReference type="PANTHER" id="PTHR24320:SF148">
    <property type="entry name" value="NAD(P)-BINDING ROSSMANN-FOLD SUPERFAMILY PROTEIN"/>
    <property type="match status" value="1"/>
</dbReference>
<evidence type="ECO:0000313" key="3">
    <source>
        <dbReference type="EMBL" id="CAB4628608.1"/>
    </source>
</evidence>
<dbReference type="Gene3D" id="3.40.50.720">
    <property type="entry name" value="NAD(P)-binding Rossmann-like Domain"/>
    <property type="match status" value="1"/>
</dbReference>
<reference evidence="3" key="1">
    <citation type="submission" date="2020-05" db="EMBL/GenBank/DDBJ databases">
        <authorList>
            <person name="Chiriac C."/>
            <person name="Salcher M."/>
            <person name="Ghai R."/>
            <person name="Kavagutti S V."/>
        </authorList>
    </citation>
    <scope>NUCLEOTIDE SEQUENCE</scope>
</reference>
<gene>
    <name evidence="3" type="ORF">UFOPK2106_00089</name>
</gene>
<name>A0A6J6IVT4_9ZZZZ</name>
<dbReference type="SUPFAM" id="SSF51735">
    <property type="entry name" value="NAD(P)-binding Rossmann-fold domains"/>
    <property type="match status" value="1"/>
</dbReference>
<evidence type="ECO:0000256" key="2">
    <source>
        <dbReference type="ARBA" id="ARBA00023002"/>
    </source>
</evidence>
<sequence length="279" mass="29266">MPLAIITGANTGLGFETARGLLGLGYQVVITSRDLDRGSTAIAKLKAEHPQAVVSMLPLDLASQESIGSFVKSFAAAFGKWDVLVLNAGAKVLANYQQTSSGIEYHFGVNAVGHFAITADLLAYRAKKSRVVSVSSIVARFAPQTLGPAGSASSYSAGASYAASKLSNYLFAMELENRFGSEVFSSLAAHPGFARAEPYGPSSTRFFESFLAQSAAKGALPIIEAASSSPLAGGSYRVPKILELWGSPAEGIVPKITSPKTLKQNWEILESLSGKTLTL</sequence>
<dbReference type="InterPro" id="IPR036291">
    <property type="entry name" value="NAD(P)-bd_dom_sf"/>
</dbReference>
<dbReference type="AlphaFoldDB" id="A0A6J6IVT4"/>
<comment type="similarity">
    <text evidence="1">Belongs to the short-chain dehydrogenases/reductases (SDR) family.</text>
</comment>
<accession>A0A6J6IVT4</accession>
<dbReference type="InterPro" id="IPR002347">
    <property type="entry name" value="SDR_fam"/>
</dbReference>
<dbReference type="GO" id="GO:0016491">
    <property type="term" value="F:oxidoreductase activity"/>
    <property type="evidence" value="ECO:0007669"/>
    <property type="project" value="UniProtKB-KW"/>
</dbReference>
<keyword evidence="2" id="KW-0560">Oxidoreductase</keyword>
<organism evidence="3">
    <name type="scientific">freshwater metagenome</name>
    <dbReference type="NCBI Taxonomy" id="449393"/>
    <lineage>
        <taxon>unclassified sequences</taxon>
        <taxon>metagenomes</taxon>
        <taxon>ecological metagenomes</taxon>
    </lineage>
</organism>
<dbReference type="Pfam" id="PF00106">
    <property type="entry name" value="adh_short"/>
    <property type="match status" value="1"/>
</dbReference>
<dbReference type="EMBL" id="CAEZVS010000005">
    <property type="protein sequence ID" value="CAB4628608.1"/>
    <property type="molecule type" value="Genomic_DNA"/>
</dbReference>
<evidence type="ECO:0000256" key="1">
    <source>
        <dbReference type="ARBA" id="ARBA00006484"/>
    </source>
</evidence>
<protein>
    <submittedName>
        <fullName evidence="3">Unannotated protein</fullName>
    </submittedName>
</protein>
<dbReference type="PANTHER" id="PTHR24320">
    <property type="entry name" value="RETINOL DEHYDROGENASE"/>
    <property type="match status" value="1"/>
</dbReference>
<proteinExistence type="inferred from homology"/>